<comment type="caution">
    <text evidence="11">The sequence shown here is derived from an EMBL/GenBank/DDBJ whole genome shotgun (WGS) entry which is preliminary data.</text>
</comment>
<dbReference type="InterPro" id="IPR010989">
    <property type="entry name" value="SNARE"/>
</dbReference>
<evidence type="ECO:0000313" key="11">
    <source>
        <dbReference type="EMBL" id="KAF3596719.1"/>
    </source>
</evidence>
<dbReference type="SUPFAM" id="SSF47661">
    <property type="entry name" value="t-snare proteins"/>
    <property type="match status" value="1"/>
</dbReference>
<dbReference type="CDD" id="cd15841">
    <property type="entry name" value="SNARE_Qc"/>
    <property type="match status" value="1"/>
</dbReference>
<evidence type="ECO:0000256" key="8">
    <source>
        <dbReference type="ARBA" id="ARBA00023136"/>
    </source>
</evidence>
<organism evidence="11 12">
    <name type="scientific">Brassica cretica</name>
    <name type="common">Mustard</name>
    <dbReference type="NCBI Taxonomy" id="69181"/>
    <lineage>
        <taxon>Eukaryota</taxon>
        <taxon>Viridiplantae</taxon>
        <taxon>Streptophyta</taxon>
        <taxon>Embryophyta</taxon>
        <taxon>Tracheophyta</taxon>
        <taxon>Spermatophyta</taxon>
        <taxon>Magnoliopsida</taxon>
        <taxon>eudicotyledons</taxon>
        <taxon>Gunneridae</taxon>
        <taxon>Pentapetalae</taxon>
        <taxon>rosids</taxon>
        <taxon>malvids</taxon>
        <taxon>Brassicales</taxon>
        <taxon>Brassicaceae</taxon>
        <taxon>Brassiceae</taxon>
        <taxon>Brassica</taxon>
    </lineage>
</organism>
<sequence>MNPLNNFVVKTKQIKALRLVIGLCDLLHVGPKLSTLSSSAAPPTTKPQQQVVLFAVSEQIYFHRRSFCFLDLHRLRLPINLLLPGKQPLLQSSSFTIPCHVFDPPFDYAMSSAQDPFYIVKEEIQDSIDKLQSAFHKWERISPGMGDQVHVTKELLASCGSIEWQQDEELDELSKSVERIGGVGLTIHDELVAQERIIDELGTEMDSTKNRLDFVQKKVGMVMKKAGAKGQMMMICFLLVLFIILFVLVFLT</sequence>
<evidence type="ECO:0000256" key="2">
    <source>
        <dbReference type="ARBA" id="ARBA00009063"/>
    </source>
</evidence>
<accession>A0ABQ7EIA2</accession>
<proteinExistence type="inferred from homology"/>
<dbReference type="SMART" id="SM00397">
    <property type="entry name" value="t_SNARE"/>
    <property type="match status" value="1"/>
</dbReference>
<evidence type="ECO:0000256" key="1">
    <source>
        <dbReference type="ARBA" id="ARBA00004409"/>
    </source>
</evidence>
<evidence type="ECO:0000256" key="5">
    <source>
        <dbReference type="ARBA" id="ARBA00022927"/>
    </source>
</evidence>
<keyword evidence="8 9" id="KW-0472">Membrane</keyword>
<keyword evidence="6 9" id="KW-1133">Transmembrane helix</keyword>
<comment type="similarity">
    <text evidence="2">Belongs to the syntaxin family.</text>
</comment>
<comment type="subcellular location">
    <subcellularLocation>
        <location evidence="1">Golgi apparatus membrane</location>
        <topology evidence="1">Single-pass type IV membrane protein</topology>
    </subcellularLocation>
</comment>
<dbReference type="PANTHER" id="PTHR12791">
    <property type="entry name" value="GOLGI SNARE BET1-RELATED"/>
    <property type="match status" value="1"/>
</dbReference>
<keyword evidence="3" id="KW-0813">Transport</keyword>
<dbReference type="Gene3D" id="1.20.5.110">
    <property type="match status" value="1"/>
</dbReference>
<feature type="domain" description="T-SNARE coiled-coil homology" evidence="10">
    <location>
        <begin position="160"/>
        <end position="222"/>
    </location>
</feature>
<dbReference type="EMBL" id="QGKV02000299">
    <property type="protein sequence ID" value="KAF3596719.1"/>
    <property type="molecule type" value="Genomic_DNA"/>
</dbReference>
<gene>
    <name evidence="11" type="ORF">DY000_02023216</name>
</gene>
<evidence type="ECO:0000256" key="6">
    <source>
        <dbReference type="ARBA" id="ARBA00022989"/>
    </source>
</evidence>
<keyword evidence="4 9" id="KW-0812">Transmembrane</keyword>
<keyword evidence="7" id="KW-0333">Golgi apparatus</keyword>
<dbReference type="InterPro" id="IPR000727">
    <property type="entry name" value="T_SNARE_dom"/>
</dbReference>
<dbReference type="Pfam" id="PF09177">
    <property type="entry name" value="STX6_10_61_N"/>
    <property type="match status" value="1"/>
</dbReference>
<keyword evidence="12" id="KW-1185">Reference proteome</keyword>
<evidence type="ECO:0000256" key="9">
    <source>
        <dbReference type="SAM" id="Phobius"/>
    </source>
</evidence>
<evidence type="ECO:0000256" key="4">
    <source>
        <dbReference type="ARBA" id="ARBA00022692"/>
    </source>
</evidence>
<dbReference type="SUPFAM" id="SSF58038">
    <property type="entry name" value="SNARE fusion complex"/>
    <property type="match status" value="1"/>
</dbReference>
<dbReference type="InterPro" id="IPR015260">
    <property type="entry name" value="Syntaxin-6/10/61_N"/>
</dbReference>
<dbReference type="Proteomes" id="UP000266723">
    <property type="component" value="Unassembled WGS sequence"/>
</dbReference>
<evidence type="ECO:0000259" key="10">
    <source>
        <dbReference type="PROSITE" id="PS50192"/>
    </source>
</evidence>
<evidence type="ECO:0000256" key="3">
    <source>
        <dbReference type="ARBA" id="ARBA00022448"/>
    </source>
</evidence>
<name>A0ABQ7EIA2_BRACR</name>
<evidence type="ECO:0000313" key="12">
    <source>
        <dbReference type="Proteomes" id="UP000266723"/>
    </source>
</evidence>
<evidence type="ECO:0000256" key="7">
    <source>
        <dbReference type="ARBA" id="ARBA00023034"/>
    </source>
</evidence>
<reference evidence="11 12" key="1">
    <citation type="journal article" date="2020" name="BMC Genomics">
        <title>Intraspecific diversification of the crop wild relative Brassica cretica Lam. using demographic model selection.</title>
        <authorList>
            <person name="Kioukis A."/>
            <person name="Michalopoulou V.A."/>
            <person name="Briers L."/>
            <person name="Pirintsos S."/>
            <person name="Studholme D.J."/>
            <person name="Pavlidis P."/>
            <person name="Sarris P.F."/>
        </authorList>
    </citation>
    <scope>NUCLEOTIDE SEQUENCE [LARGE SCALE GENOMIC DNA]</scope>
    <source>
        <strain evidence="12">cv. PFS-1207/04</strain>
    </source>
</reference>
<dbReference type="PROSITE" id="PS50192">
    <property type="entry name" value="T_SNARE"/>
    <property type="match status" value="1"/>
</dbReference>
<protein>
    <recommendedName>
        <fullName evidence="10">t-SNARE coiled-coil homology domain-containing protein</fullName>
    </recommendedName>
</protein>
<keyword evidence="5" id="KW-0653">Protein transport</keyword>
<feature type="transmembrane region" description="Helical" evidence="9">
    <location>
        <begin position="232"/>
        <end position="251"/>
    </location>
</feature>
<dbReference type="Pfam" id="PF05739">
    <property type="entry name" value="SNARE"/>
    <property type="match status" value="1"/>
</dbReference>